<dbReference type="SUPFAM" id="SSF158702">
    <property type="entry name" value="Sec63 N-terminal domain-like"/>
    <property type="match status" value="1"/>
</dbReference>
<accession>A0A7J0DVN4</accession>
<name>A0A7J0DVN4_9ERIC</name>
<dbReference type="Proteomes" id="UP000585474">
    <property type="component" value="Unassembled WGS sequence"/>
</dbReference>
<dbReference type="InterPro" id="IPR052247">
    <property type="entry name" value="Meiotic_Crossover_Helicase"/>
</dbReference>
<dbReference type="GO" id="GO:0016787">
    <property type="term" value="F:hydrolase activity"/>
    <property type="evidence" value="ECO:0007669"/>
    <property type="project" value="UniProtKB-KW"/>
</dbReference>
<proteinExistence type="predicted"/>
<dbReference type="EMBL" id="BJWL01000423">
    <property type="protein sequence ID" value="GFS43596.1"/>
    <property type="molecule type" value="Genomic_DNA"/>
</dbReference>
<evidence type="ECO:0000313" key="1">
    <source>
        <dbReference type="EMBL" id="GFS43596.1"/>
    </source>
</evidence>
<dbReference type="PANTHER" id="PTHR47835">
    <property type="entry name" value="HFM1, ATP DEPENDENT DNA HELICASE HOMOLOG"/>
    <property type="match status" value="1"/>
</dbReference>
<dbReference type="SUPFAM" id="SSF52540">
    <property type="entry name" value="P-loop containing nucleoside triphosphate hydrolases"/>
    <property type="match status" value="1"/>
</dbReference>
<dbReference type="PANTHER" id="PTHR47835:SF3">
    <property type="entry name" value="HELICASE FOR MEIOSIS 1"/>
    <property type="match status" value="1"/>
</dbReference>
<dbReference type="InterPro" id="IPR027417">
    <property type="entry name" value="P-loop_NTPase"/>
</dbReference>
<keyword evidence="2" id="KW-1185">Reference proteome</keyword>
<organism evidence="1 2">
    <name type="scientific">Actinidia rufa</name>
    <dbReference type="NCBI Taxonomy" id="165716"/>
    <lineage>
        <taxon>Eukaryota</taxon>
        <taxon>Viridiplantae</taxon>
        <taxon>Streptophyta</taxon>
        <taxon>Embryophyta</taxon>
        <taxon>Tracheophyta</taxon>
        <taxon>Spermatophyta</taxon>
        <taxon>Magnoliopsida</taxon>
        <taxon>eudicotyledons</taxon>
        <taxon>Gunneridae</taxon>
        <taxon>Pentapetalae</taxon>
        <taxon>asterids</taxon>
        <taxon>Ericales</taxon>
        <taxon>Actinidiaceae</taxon>
        <taxon>Actinidia</taxon>
    </lineage>
</organism>
<dbReference type="AlphaFoldDB" id="A0A7J0DVN4"/>
<gene>
    <name evidence="1" type="ORF">Acr_00g0085990</name>
</gene>
<reference evidence="2" key="1">
    <citation type="submission" date="2019-07" db="EMBL/GenBank/DDBJ databases">
        <title>De Novo Assembly of kiwifruit Actinidia rufa.</title>
        <authorList>
            <person name="Sugita-Konishi S."/>
            <person name="Sato K."/>
            <person name="Mori E."/>
            <person name="Abe Y."/>
            <person name="Kisaki G."/>
            <person name="Hamano K."/>
            <person name="Suezawa K."/>
            <person name="Otani M."/>
            <person name="Fukuda T."/>
            <person name="Manabe T."/>
            <person name="Gomi K."/>
            <person name="Tabuchi M."/>
            <person name="Akimitsu K."/>
            <person name="Kataoka I."/>
        </authorList>
    </citation>
    <scope>NUCLEOTIDE SEQUENCE [LARGE SCALE GENOMIC DNA]</scope>
    <source>
        <strain evidence="2">cv. Fuchu</strain>
    </source>
</reference>
<comment type="caution">
    <text evidence="1">The sequence shown here is derived from an EMBL/GenBank/DDBJ whole genome shotgun (WGS) entry which is preliminary data.</text>
</comment>
<protein>
    <submittedName>
        <fullName evidence="1">Global transcription factor group B1</fullName>
    </submittedName>
</protein>
<dbReference type="Gene3D" id="3.40.50.300">
    <property type="entry name" value="P-loop containing nucleotide triphosphate hydrolases"/>
    <property type="match status" value="1"/>
</dbReference>
<sequence length="415" mass="47876">MADFIMNEEVDEHGAPARRGKLNKKKPRQALGVSSFALQEPYDIFGDVDEGTPQAPQARFIKDRQVRWFWKREILDNSMEDELSINKDGIIRFLEFMHVQKFDDIIRRVKCEFCFFSGTLGHSGLGQTVLSNHTTICGSTKSGAEYKDEARLTLNQQLFESIKKSLKASEPIERWMMLTRRLNLHFPWGEVGADEGRYKRPKRKSQYTNCCKAGLWEVASKFGYISEQVWVADIFEKDEWMNWRMPPEEMASNFTCAMFETPQAVLKHLAEVDEFSRRHWKQRNTVSNCNDLWSLKDRAQQERLREASLSFGYHNGWLSLKDRNLIEGIFLKGDLQILCTMNTLAHGVNLRHIRIAKCTKEYFIYRKNYKGALNSALLAKSLHQNSGMVSHTLLKQLPGIGIVTAKVLVNVSLAI</sequence>
<dbReference type="GO" id="GO:0043138">
    <property type="term" value="F:3'-5' DNA helicase activity"/>
    <property type="evidence" value="ECO:0007669"/>
    <property type="project" value="UniProtKB-EC"/>
</dbReference>
<evidence type="ECO:0000313" key="2">
    <source>
        <dbReference type="Proteomes" id="UP000585474"/>
    </source>
</evidence>
<dbReference type="OrthoDB" id="995477at2759"/>